<accession>A0ABC8T7V9</accession>
<sequence length="131" mass="15002">MGGKRETTAGKEEEVRRATAFGRQSATSAVRRRVALAHTILASDCSDMNERPSYSVYSRDISLQLQAKQKSIYEEELLPMEEDREEMRGRERGLYIDKRVVCVEHTDELWCWLCRAGVLLALGELPWGHCI</sequence>
<proteinExistence type="predicted"/>
<comment type="caution">
    <text evidence="2">The sequence shown here is derived from an EMBL/GenBank/DDBJ whole genome shotgun (WGS) entry which is preliminary data.</text>
</comment>
<name>A0ABC8T7V9_9AQUA</name>
<evidence type="ECO:0000313" key="3">
    <source>
        <dbReference type="Proteomes" id="UP001642360"/>
    </source>
</evidence>
<reference evidence="2 3" key="1">
    <citation type="submission" date="2024-02" db="EMBL/GenBank/DDBJ databases">
        <authorList>
            <person name="Vignale AGUSTIN F."/>
            <person name="Sosa J E."/>
            <person name="Modenutti C."/>
        </authorList>
    </citation>
    <scope>NUCLEOTIDE SEQUENCE [LARGE SCALE GENOMIC DNA]</scope>
</reference>
<dbReference type="EMBL" id="CAUOFW020004392">
    <property type="protein sequence ID" value="CAK9165501.1"/>
    <property type="molecule type" value="Genomic_DNA"/>
</dbReference>
<protein>
    <submittedName>
        <fullName evidence="2">Uncharacterized protein</fullName>
    </submittedName>
</protein>
<evidence type="ECO:0000313" key="2">
    <source>
        <dbReference type="EMBL" id="CAK9165501.1"/>
    </source>
</evidence>
<feature type="compositionally biased region" description="Basic and acidic residues" evidence="1">
    <location>
        <begin position="1"/>
        <end position="17"/>
    </location>
</feature>
<dbReference type="Proteomes" id="UP001642360">
    <property type="component" value="Unassembled WGS sequence"/>
</dbReference>
<dbReference type="AlphaFoldDB" id="A0ABC8T7V9"/>
<evidence type="ECO:0000256" key="1">
    <source>
        <dbReference type="SAM" id="MobiDB-lite"/>
    </source>
</evidence>
<keyword evidence="3" id="KW-1185">Reference proteome</keyword>
<gene>
    <name evidence="2" type="ORF">ILEXP_LOCUS34667</name>
</gene>
<organism evidence="2 3">
    <name type="scientific">Ilex paraguariensis</name>
    <name type="common">yerba mate</name>
    <dbReference type="NCBI Taxonomy" id="185542"/>
    <lineage>
        <taxon>Eukaryota</taxon>
        <taxon>Viridiplantae</taxon>
        <taxon>Streptophyta</taxon>
        <taxon>Embryophyta</taxon>
        <taxon>Tracheophyta</taxon>
        <taxon>Spermatophyta</taxon>
        <taxon>Magnoliopsida</taxon>
        <taxon>eudicotyledons</taxon>
        <taxon>Gunneridae</taxon>
        <taxon>Pentapetalae</taxon>
        <taxon>asterids</taxon>
        <taxon>campanulids</taxon>
        <taxon>Aquifoliales</taxon>
        <taxon>Aquifoliaceae</taxon>
        <taxon>Ilex</taxon>
    </lineage>
</organism>
<feature type="region of interest" description="Disordered" evidence="1">
    <location>
        <begin position="1"/>
        <end position="29"/>
    </location>
</feature>